<dbReference type="PANTHER" id="PTHR24148:SF64">
    <property type="entry name" value="HETEROKARYON INCOMPATIBILITY DOMAIN-CONTAINING PROTEIN"/>
    <property type="match status" value="1"/>
</dbReference>
<dbReference type="PANTHER" id="PTHR24148">
    <property type="entry name" value="ANKYRIN REPEAT DOMAIN-CONTAINING PROTEIN 39 HOMOLOG-RELATED"/>
    <property type="match status" value="1"/>
</dbReference>
<dbReference type="EMBL" id="JH719430">
    <property type="protein sequence ID" value="EJF58918.1"/>
    <property type="molecule type" value="Genomic_DNA"/>
</dbReference>
<dbReference type="Proteomes" id="UP000053319">
    <property type="component" value="Unassembled WGS sequence"/>
</dbReference>
<feature type="compositionally biased region" description="Low complexity" evidence="1">
    <location>
        <begin position="295"/>
        <end position="305"/>
    </location>
</feature>
<feature type="compositionally biased region" description="Polar residues" evidence="1">
    <location>
        <begin position="11"/>
        <end position="21"/>
    </location>
</feature>
<organism evidence="3 4">
    <name type="scientific">Dichomitus squalens (strain LYAD-421)</name>
    <name type="common">Western red white-rot fungus</name>
    <dbReference type="NCBI Taxonomy" id="732165"/>
    <lineage>
        <taxon>Eukaryota</taxon>
        <taxon>Fungi</taxon>
        <taxon>Dikarya</taxon>
        <taxon>Basidiomycota</taxon>
        <taxon>Agaricomycotina</taxon>
        <taxon>Agaricomycetes</taxon>
        <taxon>Polyporales</taxon>
        <taxon>Polyporaceae</taxon>
        <taxon>Dichomitus</taxon>
    </lineage>
</organism>
<protein>
    <recommendedName>
        <fullName evidence="2">Heterokaryon incompatibility domain-containing protein</fullName>
    </recommendedName>
</protein>
<dbReference type="AlphaFoldDB" id="R7SSI9"/>
<reference evidence="3 4" key="1">
    <citation type="journal article" date="2012" name="Science">
        <title>The Paleozoic origin of enzymatic lignin decomposition reconstructed from 31 fungal genomes.</title>
        <authorList>
            <person name="Floudas D."/>
            <person name="Binder M."/>
            <person name="Riley R."/>
            <person name="Barry K."/>
            <person name="Blanchette R.A."/>
            <person name="Henrissat B."/>
            <person name="Martinez A.T."/>
            <person name="Otillar R."/>
            <person name="Spatafora J.W."/>
            <person name="Yadav J.S."/>
            <person name="Aerts A."/>
            <person name="Benoit I."/>
            <person name="Boyd A."/>
            <person name="Carlson A."/>
            <person name="Copeland A."/>
            <person name="Coutinho P.M."/>
            <person name="de Vries R.P."/>
            <person name="Ferreira P."/>
            <person name="Findley K."/>
            <person name="Foster B."/>
            <person name="Gaskell J."/>
            <person name="Glotzer D."/>
            <person name="Gorecki P."/>
            <person name="Heitman J."/>
            <person name="Hesse C."/>
            <person name="Hori C."/>
            <person name="Igarashi K."/>
            <person name="Jurgens J.A."/>
            <person name="Kallen N."/>
            <person name="Kersten P."/>
            <person name="Kohler A."/>
            <person name="Kuees U."/>
            <person name="Kumar T.K.A."/>
            <person name="Kuo A."/>
            <person name="LaButti K."/>
            <person name="Larrondo L.F."/>
            <person name="Lindquist E."/>
            <person name="Ling A."/>
            <person name="Lombard V."/>
            <person name="Lucas S."/>
            <person name="Lundell T."/>
            <person name="Martin R."/>
            <person name="McLaughlin D.J."/>
            <person name="Morgenstern I."/>
            <person name="Morin E."/>
            <person name="Murat C."/>
            <person name="Nagy L.G."/>
            <person name="Nolan M."/>
            <person name="Ohm R.A."/>
            <person name="Patyshakuliyeva A."/>
            <person name="Rokas A."/>
            <person name="Ruiz-Duenas F.J."/>
            <person name="Sabat G."/>
            <person name="Salamov A."/>
            <person name="Samejima M."/>
            <person name="Schmutz J."/>
            <person name="Slot J.C."/>
            <person name="St John F."/>
            <person name="Stenlid J."/>
            <person name="Sun H."/>
            <person name="Sun S."/>
            <person name="Syed K."/>
            <person name="Tsang A."/>
            <person name="Wiebenga A."/>
            <person name="Young D."/>
            <person name="Pisabarro A."/>
            <person name="Eastwood D.C."/>
            <person name="Martin F."/>
            <person name="Cullen D."/>
            <person name="Grigoriev I.V."/>
            <person name="Hibbett D.S."/>
        </authorList>
    </citation>
    <scope>NUCLEOTIDE SEQUENCE [LARGE SCALE GENOMIC DNA]</scope>
    <source>
        <strain evidence="3 4">LYAD-421 SS1</strain>
    </source>
</reference>
<gene>
    <name evidence="3" type="ORF">DICSQDRAFT_172572</name>
</gene>
<evidence type="ECO:0000256" key="1">
    <source>
        <dbReference type="SAM" id="MobiDB-lite"/>
    </source>
</evidence>
<accession>R7SSI9</accession>
<name>R7SSI9_DICSQ</name>
<evidence type="ECO:0000313" key="4">
    <source>
        <dbReference type="Proteomes" id="UP000053319"/>
    </source>
</evidence>
<dbReference type="OrthoDB" id="2757078at2759"/>
<dbReference type="RefSeq" id="XP_007368390.1">
    <property type="nucleotide sequence ID" value="XM_007368328.1"/>
</dbReference>
<dbReference type="HOGENOM" id="CLU_868849_0_0_1"/>
<feature type="region of interest" description="Disordered" evidence="1">
    <location>
        <begin position="292"/>
        <end position="320"/>
    </location>
</feature>
<dbReference type="KEGG" id="dsq:DICSQDRAFT_172572"/>
<dbReference type="InterPro" id="IPR010730">
    <property type="entry name" value="HET"/>
</dbReference>
<dbReference type="GeneID" id="18839595"/>
<dbReference type="InterPro" id="IPR052895">
    <property type="entry name" value="HetReg/Transcr_Mod"/>
</dbReference>
<sequence length="320" mass="35501">MSCFGVYSGSEEVSPSSQNGHIAQDTRLTRIAYSRTTSAALARPRNLILNGRLIEVPQEPNREHIPYIAVSYTWDPDPELVKWEGRRVTTQALALATRLTRYTSYTIWIDAICIHQDDQKAKEEELPKMADIYRGAESVVSIISGVDDRTCEAVKRGVEIMETEAYRDLVDVGDIHGCFQFATGGGNPAFAAMFQHRWWEHAWTFQEATLNPRTFLVGDAGHIVPMDDILKIVPAIRLKAASVSGPDGLTLTFGRPSSFWDSVSAMTAATTRALTLGEAIGCVWRRNASCHRTTGHSTSSSETSSKLPLQSETIRKNRVR</sequence>
<dbReference type="Pfam" id="PF06985">
    <property type="entry name" value="HET"/>
    <property type="match status" value="1"/>
</dbReference>
<feature type="domain" description="Heterokaryon incompatibility" evidence="2">
    <location>
        <begin position="67"/>
        <end position="207"/>
    </location>
</feature>
<evidence type="ECO:0000313" key="3">
    <source>
        <dbReference type="EMBL" id="EJF58918.1"/>
    </source>
</evidence>
<evidence type="ECO:0000259" key="2">
    <source>
        <dbReference type="Pfam" id="PF06985"/>
    </source>
</evidence>
<proteinExistence type="predicted"/>
<feature type="region of interest" description="Disordered" evidence="1">
    <location>
        <begin position="1"/>
        <end position="21"/>
    </location>
</feature>